<proteinExistence type="inferred from homology"/>
<feature type="compositionally biased region" description="Polar residues" evidence="13">
    <location>
        <begin position="385"/>
        <end position="404"/>
    </location>
</feature>
<keyword evidence="16" id="KW-1185">Reference proteome</keyword>
<evidence type="ECO:0000256" key="1">
    <source>
        <dbReference type="ARBA" id="ARBA00004123"/>
    </source>
</evidence>
<dbReference type="InterPro" id="IPR036915">
    <property type="entry name" value="Cyclin-like_sf"/>
</dbReference>
<dbReference type="SUPFAM" id="SSF47954">
    <property type="entry name" value="Cyclin-like"/>
    <property type="match status" value="2"/>
</dbReference>
<evidence type="ECO:0000313" key="16">
    <source>
        <dbReference type="Proteomes" id="UP000887568"/>
    </source>
</evidence>
<keyword evidence="6" id="KW-0862">Zinc</keyword>
<feature type="region of interest" description="Disordered" evidence="13">
    <location>
        <begin position="622"/>
        <end position="671"/>
    </location>
</feature>
<evidence type="ECO:0000259" key="14">
    <source>
        <dbReference type="PROSITE" id="PS51134"/>
    </source>
</evidence>
<feature type="compositionally biased region" description="Basic residues" evidence="13">
    <location>
        <begin position="581"/>
        <end position="590"/>
    </location>
</feature>
<dbReference type="CDD" id="cd20553">
    <property type="entry name" value="CYCLIN_TFIIIB90_rpt1"/>
    <property type="match status" value="1"/>
</dbReference>
<dbReference type="OrthoDB" id="511529at2759"/>
<dbReference type="Pfam" id="PF08271">
    <property type="entry name" value="Zn_Ribbon_TF"/>
    <property type="match status" value="1"/>
</dbReference>
<dbReference type="InterPro" id="IPR013150">
    <property type="entry name" value="TFIIB_cyclin"/>
</dbReference>
<comment type="subcellular location">
    <subcellularLocation>
        <location evidence="1">Nucleus</location>
    </subcellularLocation>
</comment>
<feature type="compositionally biased region" description="Basic and acidic residues" evidence="13">
    <location>
        <begin position="409"/>
        <end position="418"/>
    </location>
</feature>
<dbReference type="InterPro" id="IPR011665">
    <property type="entry name" value="BRF1_TBP-bd_dom"/>
</dbReference>
<dbReference type="PRINTS" id="PR00685">
    <property type="entry name" value="TIFACTORIIB"/>
</dbReference>
<dbReference type="FunFam" id="1.10.472.10:FF:000007">
    <property type="entry name" value="Transcription factor IIIB 90 kDa subunit"/>
    <property type="match status" value="1"/>
</dbReference>
<evidence type="ECO:0000313" key="15">
    <source>
        <dbReference type="EnsemblMetazoa" id="XP_038074218.1"/>
    </source>
</evidence>
<dbReference type="GO" id="GO:0000126">
    <property type="term" value="C:transcription factor TFIIIB complex"/>
    <property type="evidence" value="ECO:0007669"/>
    <property type="project" value="TreeGrafter"/>
</dbReference>
<reference evidence="15" key="1">
    <citation type="submission" date="2022-11" db="UniProtKB">
        <authorList>
            <consortium name="EnsemblMetazoa"/>
        </authorList>
    </citation>
    <scope>IDENTIFICATION</scope>
</reference>
<dbReference type="PROSITE" id="PS51134">
    <property type="entry name" value="ZF_TFIIB"/>
    <property type="match status" value="1"/>
</dbReference>
<evidence type="ECO:0000256" key="5">
    <source>
        <dbReference type="ARBA" id="ARBA00022771"/>
    </source>
</evidence>
<dbReference type="GO" id="GO:0017025">
    <property type="term" value="F:TBP-class protein binding"/>
    <property type="evidence" value="ECO:0007669"/>
    <property type="project" value="InterPro"/>
</dbReference>
<dbReference type="FunFam" id="1.10.472.10:FF:000002">
    <property type="entry name" value="Transcription factor IIIB 90 kDa subunit"/>
    <property type="match status" value="1"/>
</dbReference>
<keyword evidence="4" id="KW-0677">Repeat</keyword>
<feature type="region of interest" description="Disordered" evidence="13">
    <location>
        <begin position="684"/>
        <end position="716"/>
    </location>
</feature>
<dbReference type="Gene3D" id="1.20.5.650">
    <property type="entry name" value="Single helix bin"/>
    <property type="match status" value="1"/>
</dbReference>
<dbReference type="GeneID" id="119742393"/>
<feature type="region of interest" description="Disordered" evidence="13">
    <location>
        <begin position="369"/>
        <end position="497"/>
    </location>
</feature>
<dbReference type="PANTHER" id="PTHR11618">
    <property type="entry name" value="TRANSCRIPTION INITIATION FACTOR IIB-RELATED"/>
    <property type="match status" value="1"/>
</dbReference>
<evidence type="ECO:0000256" key="9">
    <source>
        <dbReference type="ARBA" id="ARBA00023163"/>
    </source>
</evidence>
<name>A0A914BDA4_PATMI</name>
<dbReference type="GO" id="GO:0097550">
    <property type="term" value="C:transcription preinitiation complex"/>
    <property type="evidence" value="ECO:0007669"/>
    <property type="project" value="TreeGrafter"/>
</dbReference>
<evidence type="ECO:0000256" key="4">
    <source>
        <dbReference type="ARBA" id="ARBA00022737"/>
    </source>
</evidence>
<comment type="similarity">
    <text evidence="2">Belongs to the TFIIB family.</text>
</comment>
<dbReference type="CDD" id="cd20554">
    <property type="entry name" value="CYCLIN_TFIIIB90_rpt2"/>
    <property type="match status" value="1"/>
</dbReference>
<keyword evidence="9" id="KW-0804">Transcription</keyword>
<dbReference type="SMART" id="SM00385">
    <property type="entry name" value="CYCLIN"/>
    <property type="match status" value="2"/>
</dbReference>
<dbReference type="Proteomes" id="UP000887568">
    <property type="component" value="Unplaced"/>
</dbReference>
<dbReference type="Pfam" id="PF00382">
    <property type="entry name" value="TFIIB"/>
    <property type="match status" value="2"/>
</dbReference>
<dbReference type="EnsemblMetazoa" id="XM_038218290.1">
    <property type="protein sequence ID" value="XP_038074218.1"/>
    <property type="gene ID" value="LOC119742393"/>
</dbReference>
<keyword evidence="8" id="KW-0010">Activator</keyword>
<keyword evidence="3" id="KW-0479">Metal-binding</keyword>
<dbReference type="Gene3D" id="1.10.472.10">
    <property type="entry name" value="Cyclin-like"/>
    <property type="match status" value="2"/>
</dbReference>
<dbReference type="RefSeq" id="XP_038074218.1">
    <property type="nucleotide sequence ID" value="XM_038218290.1"/>
</dbReference>
<keyword evidence="7" id="KW-0805">Transcription regulation</keyword>
<dbReference type="FunFam" id="2.20.25.10:FF:000012">
    <property type="entry name" value="Putative transcription factor IIIB 90 kDa subunit"/>
    <property type="match status" value="1"/>
</dbReference>
<organism evidence="15 16">
    <name type="scientific">Patiria miniata</name>
    <name type="common">Bat star</name>
    <name type="synonym">Asterina miniata</name>
    <dbReference type="NCBI Taxonomy" id="46514"/>
    <lineage>
        <taxon>Eukaryota</taxon>
        <taxon>Metazoa</taxon>
        <taxon>Echinodermata</taxon>
        <taxon>Eleutherozoa</taxon>
        <taxon>Asterozoa</taxon>
        <taxon>Asteroidea</taxon>
        <taxon>Valvatacea</taxon>
        <taxon>Valvatida</taxon>
        <taxon>Asterinidae</taxon>
        <taxon>Patiria</taxon>
    </lineage>
</organism>
<dbReference type="GO" id="GO:0001006">
    <property type="term" value="F:RNA polymerase III type 3 promoter sequence-specific DNA binding"/>
    <property type="evidence" value="ECO:0007669"/>
    <property type="project" value="TreeGrafter"/>
</dbReference>
<dbReference type="Gene3D" id="2.20.25.10">
    <property type="match status" value="1"/>
</dbReference>
<feature type="domain" description="TFIIB-type" evidence="14">
    <location>
        <begin position="5"/>
        <end position="36"/>
    </location>
</feature>
<keyword evidence="5 12" id="KW-0863">Zinc-finger</keyword>
<dbReference type="InterPro" id="IPR000812">
    <property type="entry name" value="TFIIB"/>
</dbReference>
<evidence type="ECO:0000256" key="11">
    <source>
        <dbReference type="ARBA" id="ARBA00031009"/>
    </source>
</evidence>
<dbReference type="PANTHER" id="PTHR11618:SF4">
    <property type="entry name" value="TRANSCRIPTION FACTOR IIIB 90 KDA SUBUNIT"/>
    <property type="match status" value="1"/>
</dbReference>
<dbReference type="AlphaFoldDB" id="A0A914BDA4"/>
<dbReference type="GO" id="GO:0070897">
    <property type="term" value="P:transcription preinitiation complex assembly"/>
    <property type="evidence" value="ECO:0007669"/>
    <property type="project" value="InterPro"/>
</dbReference>
<evidence type="ECO:0000256" key="12">
    <source>
        <dbReference type="PROSITE-ProRule" id="PRU00469"/>
    </source>
</evidence>
<evidence type="ECO:0000256" key="10">
    <source>
        <dbReference type="ARBA" id="ARBA00023242"/>
    </source>
</evidence>
<dbReference type="GO" id="GO:0005634">
    <property type="term" value="C:nucleus"/>
    <property type="evidence" value="ECO:0007669"/>
    <property type="project" value="UniProtKB-SubCell"/>
</dbReference>
<dbReference type="Pfam" id="PF07741">
    <property type="entry name" value="BRF1"/>
    <property type="match status" value="1"/>
</dbReference>
<sequence>MSKPKSAVCKTCGGSEIDTDQARGSAVCVNCGSVIEDNFIVSEVNFAENSIGGTSVIGQFVPTEGGKSHSLGSGFRHGFGKESRAITLQTGKGKINALGGQLQLNQHCLDTAYNFFKMAVSKKLTRGRKTSHIVAACLYLVCRTEGTPHMLLDLSDLLQVNVYVLGKTYLKLSQELHINVPAIDPCLYIHRFAHKLEFTDKTHEVSMTALRLVGRMKRDWMHTGRRPSGLCGAALLVSARLHNFNRTQKDIIRVVKVCDATLRKRLTEFEETPSGQLTIDEFNKIDLEEEQDPPSFTKGRRKLKIAQLTEMSKQQFQELSGEISTMQEEIEKALMRKTGLADDASITSSMGDDDEDDSDIIDRLNDVNHIPHPLRRDGKDAAHWENSSSTSPQDTPTERQSCSPAGNEPRPESGHELSTRVPGTEVGQTCTSAVLVEEEAKARTRTDSPSGAVDPPVPAPQDDSCGGAGDVLDSLLMPPPWGSNGAEAPRGLPPSALSLGLTETIEECMRQPEVKGTEEESGDLDLTDIDDREIDSFILNPAEVAIKTEIWTKENAEYLKLMEEKKAKEELEKEQGITKEPKKRKKHVRKPPIQASTAGEAIEKLLIERKISSKINYEVLRDLNRSSGQQPPSTPTTPTILESPIKKALPLRPAASVNKRPRPLLGASAKKEMSAVKHLKLELGVRPEKSTPSNIVVESGPVEYATEDGPADSIEGVGMEEEEVGGEYFEEETTLQSAAQLMGHQGIDDYQDGFEMDDLE</sequence>
<accession>A0A914BDA4</accession>
<dbReference type="GO" id="GO:0008270">
    <property type="term" value="F:zinc ion binding"/>
    <property type="evidence" value="ECO:0007669"/>
    <property type="project" value="UniProtKB-KW"/>
</dbReference>
<feature type="compositionally biased region" description="Basic and acidic residues" evidence="13">
    <location>
        <begin position="568"/>
        <end position="580"/>
    </location>
</feature>
<evidence type="ECO:0000256" key="6">
    <source>
        <dbReference type="ARBA" id="ARBA00022833"/>
    </source>
</evidence>
<feature type="compositionally biased region" description="Basic and acidic residues" evidence="13">
    <location>
        <begin position="374"/>
        <end position="383"/>
    </location>
</feature>
<protein>
    <recommendedName>
        <fullName evidence="11">B-related factor 1</fullName>
    </recommendedName>
</protein>
<evidence type="ECO:0000256" key="7">
    <source>
        <dbReference type="ARBA" id="ARBA00023015"/>
    </source>
</evidence>
<dbReference type="SUPFAM" id="SSF57783">
    <property type="entry name" value="Zinc beta-ribbon"/>
    <property type="match status" value="1"/>
</dbReference>
<dbReference type="InterPro" id="IPR013763">
    <property type="entry name" value="Cyclin-like_dom"/>
</dbReference>
<evidence type="ECO:0000256" key="3">
    <source>
        <dbReference type="ARBA" id="ARBA00022723"/>
    </source>
</evidence>
<dbReference type="OMA" id="EPPCKVM"/>
<dbReference type="GO" id="GO:0000995">
    <property type="term" value="F:RNA polymerase III general transcription initiation factor activity"/>
    <property type="evidence" value="ECO:0007669"/>
    <property type="project" value="TreeGrafter"/>
</dbReference>
<feature type="region of interest" description="Disordered" evidence="13">
    <location>
        <begin position="568"/>
        <end position="596"/>
    </location>
</feature>
<keyword evidence="10" id="KW-0539">Nucleus</keyword>
<evidence type="ECO:0000256" key="13">
    <source>
        <dbReference type="SAM" id="MobiDB-lite"/>
    </source>
</evidence>
<evidence type="ECO:0000256" key="2">
    <source>
        <dbReference type="ARBA" id="ARBA00010857"/>
    </source>
</evidence>
<dbReference type="InterPro" id="IPR013137">
    <property type="entry name" value="Znf_TFIIB"/>
</dbReference>
<evidence type="ECO:0000256" key="8">
    <source>
        <dbReference type="ARBA" id="ARBA00023159"/>
    </source>
</evidence>